<proteinExistence type="predicted"/>
<evidence type="ECO:0000313" key="2">
    <source>
        <dbReference type="EMBL" id="KIG19458.1"/>
    </source>
</evidence>
<feature type="region of interest" description="Disordered" evidence="1">
    <location>
        <begin position="48"/>
        <end position="68"/>
    </location>
</feature>
<accession>A0A0C2A7F9</accession>
<evidence type="ECO:0000256" key="1">
    <source>
        <dbReference type="SAM" id="MobiDB-lite"/>
    </source>
</evidence>
<dbReference type="AlphaFoldDB" id="A0A0C2A7F9"/>
<dbReference type="Proteomes" id="UP000031599">
    <property type="component" value="Unassembled WGS sequence"/>
</dbReference>
<organism evidence="2 3">
    <name type="scientific">Enhygromyxa salina</name>
    <dbReference type="NCBI Taxonomy" id="215803"/>
    <lineage>
        <taxon>Bacteria</taxon>
        <taxon>Pseudomonadati</taxon>
        <taxon>Myxococcota</taxon>
        <taxon>Polyangia</taxon>
        <taxon>Nannocystales</taxon>
        <taxon>Nannocystaceae</taxon>
        <taxon>Enhygromyxa</taxon>
    </lineage>
</organism>
<comment type="caution">
    <text evidence="2">The sequence shown here is derived from an EMBL/GenBank/DDBJ whole genome shotgun (WGS) entry which is preliminary data.</text>
</comment>
<name>A0A0C2A7F9_9BACT</name>
<reference evidence="2 3" key="1">
    <citation type="submission" date="2014-12" db="EMBL/GenBank/DDBJ databases">
        <title>Genome assembly of Enhygromyxa salina DSM 15201.</title>
        <authorList>
            <person name="Sharma G."/>
            <person name="Subramanian S."/>
        </authorList>
    </citation>
    <scope>NUCLEOTIDE SEQUENCE [LARGE SCALE GENOMIC DNA]</scope>
    <source>
        <strain evidence="2 3">DSM 15201</strain>
    </source>
</reference>
<sequence>MDARAKALDVALELREELLAVRERLLLALPGEPSGNREVDAAIEKTTQSSCAARTRDRQARCSSSRRV</sequence>
<gene>
    <name evidence="2" type="ORF">DB30_02739</name>
</gene>
<protein>
    <submittedName>
        <fullName evidence="2">Uncharacterized protein</fullName>
    </submittedName>
</protein>
<evidence type="ECO:0000313" key="3">
    <source>
        <dbReference type="Proteomes" id="UP000031599"/>
    </source>
</evidence>
<dbReference type="EMBL" id="JMCC02000002">
    <property type="protein sequence ID" value="KIG19458.1"/>
    <property type="molecule type" value="Genomic_DNA"/>
</dbReference>